<dbReference type="OrthoDB" id="9794041at2"/>
<dbReference type="GO" id="GO:0016884">
    <property type="term" value="F:carbon-nitrogen ligase activity, with glutamine as amido-N-donor"/>
    <property type="evidence" value="ECO:0007669"/>
    <property type="project" value="InterPro"/>
</dbReference>
<evidence type="ECO:0008006" key="3">
    <source>
        <dbReference type="Google" id="ProtNLM"/>
    </source>
</evidence>
<dbReference type="Proteomes" id="UP000198943">
    <property type="component" value="Unassembled WGS sequence"/>
</dbReference>
<evidence type="ECO:0000313" key="1">
    <source>
        <dbReference type="EMBL" id="SDC56754.1"/>
    </source>
</evidence>
<dbReference type="Gene3D" id="1.10.10.410">
    <property type="match status" value="1"/>
</dbReference>
<dbReference type="Gene3D" id="1.10.1510.10">
    <property type="entry name" value="Uncharacterised protein YqeY/AIM41 PF09424, N-terminal domain"/>
    <property type="match status" value="1"/>
</dbReference>
<organism evidence="1 2">
    <name type="scientific">Succiniclasticum ruminis</name>
    <dbReference type="NCBI Taxonomy" id="40841"/>
    <lineage>
        <taxon>Bacteria</taxon>
        <taxon>Bacillati</taxon>
        <taxon>Bacillota</taxon>
        <taxon>Negativicutes</taxon>
        <taxon>Acidaminococcales</taxon>
        <taxon>Acidaminococcaceae</taxon>
        <taxon>Succiniclasticum</taxon>
    </lineage>
</organism>
<dbReference type="PANTHER" id="PTHR28055:SF1">
    <property type="entry name" value="ALTERED INHERITANCE OF MITOCHONDRIA PROTEIN 41, MITOCHONDRIAL"/>
    <property type="match status" value="1"/>
</dbReference>
<dbReference type="Pfam" id="PF09424">
    <property type="entry name" value="YqeY"/>
    <property type="match status" value="1"/>
</dbReference>
<accession>A0A1G6MNC5</accession>
<reference evidence="2" key="1">
    <citation type="submission" date="2016-10" db="EMBL/GenBank/DDBJ databases">
        <authorList>
            <person name="Varghese N."/>
            <person name="Submissions S."/>
        </authorList>
    </citation>
    <scope>NUCLEOTIDE SEQUENCE [LARGE SCALE GENOMIC DNA]</scope>
    <source>
        <strain evidence="2">DSM 11005</strain>
    </source>
</reference>
<dbReference type="EMBL" id="FMYW01000010">
    <property type="protein sequence ID" value="SDC56754.1"/>
    <property type="molecule type" value="Genomic_DNA"/>
</dbReference>
<dbReference type="InterPro" id="IPR042184">
    <property type="entry name" value="YqeY/Aim41_N"/>
</dbReference>
<protein>
    <recommendedName>
        <fullName evidence="3">GatB/YqeY domain-containing protein</fullName>
    </recommendedName>
</protein>
<dbReference type="PANTHER" id="PTHR28055">
    <property type="entry name" value="ALTERED INHERITANCE OF MITOCHONDRIA PROTEIN 41, MITOCHONDRIAL"/>
    <property type="match status" value="1"/>
</dbReference>
<gene>
    <name evidence="1" type="ORF">SAMN04487864_11042</name>
</gene>
<proteinExistence type="predicted"/>
<dbReference type="InterPro" id="IPR003789">
    <property type="entry name" value="Asn/Gln_tRNA_amidoTrase-B-like"/>
</dbReference>
<name>A0A1G6MNC5_9FIRM</name>
<dbReference type="SUPFAM" id="SSF89095">
    <property type="entry name" value="GatB/YqeY motif"/>
    <property type="match status" value="1"/>
</dbReference>
<dbReference type="InterPro" id="IPR019004">
    <property type="entry name" value="YqeY/Aim41"/>
</dbReference>
<evidence type="ECO:0000313" key="2">
    <source>
        <dbReference type="Proteomes" id="UP000198943"/>
    </source>
</evidence>
<sequence length="151" mass="16939">MTTKEKLLADMKQAMKDREAGKLRLEVIRMVRSDIRNAEINGKNKEELTENEVLAVIMKAVKMREDSLAEFIKGKREDLIDQTNKELEILKAYLPAAMSDEELTAIIKEAIASVGATGPKEMGKVMKAVMPRVQGRADGKRINTIVKNLLQ</sequence>
<dbReference type="AlphaFoldDB" id="A0A1G6MNC5"/>
<dbReference type="RefSeq" id="WP_093730634.1">
    <property type="nucleotide sequence ID" value="NZ_FMYW01000010.1"/>
</dbReference>
<dbReference type="InterPro" id="IPR023168">
    <property type="entry name" value="GatB_Yqey_C_2"/>
</dbReference>
<keyword evidence="2" id="KW-1185">Reference proteome</keyword>